<dbReference type="EMBL" id="JAGTJQ010000004">
    <property type="protein sequence ID" value="KAH7032622.1"/>
    <property type="molecule type" value="Genomic_DNA"/>
</dbReference>
<dbReference type="PANTHER" id="PTHR15020">
    <property type="entry name" value="FLAVIN REDUCTASE-RELATED"/>
    <property type="match status" value="1"/>
</dbReference>
<gene>
    <name evidence="2" type="ORF">B0I36DRAFT_430049</name>
</gene>
<dbReference type="InterPro" id="IPR036291">
    <property type="entry name" value="NAD(P)-bd_dom_sf"/>
</dbReference>
<evidence type="ECO:0008006" key="4">
    <source>
        <dbReference type="Google" id="ProtNLM"/>
    </source>
</evidence>
<accession>A0A9P9BUT4</accession>
<dbReference type="Gene3D" id="3.40.50.720">
    <property type="entry name" value="NAD(P)-binding Rossmann-like Domain"/>
    <property type="match status" value="1"/>
</dbReference>
<dbReference type="RefSeq" id="XP_046013454.1">
    <property type="nucleotide sequence ID" value="XM_046162521.1"/>
</dbReference>
<comment type="caution">
    <text evidence="2">The sequence shown here is derived from an EMBL/GenBank/DDBJ whole genome shotgun (WGS) entry which is preliminary data.</text>
</comment>
<protein>
    <recommendedName>
        <fullName evidence="4">NAD(P)-binding domain-containing protein</fullName>
    </recommendedName>
</protein>
<name>A0A9P9BUT4_9PEZI</name>
<dbReference type="Proteomes" id="UP000756346">
    <property type="component" value="Unassembled WGS sequence"/>
</dbReference>
<dbReference type="PANTHER" id="PTHR15020:SF50">
    <property type="entry name" value="UPF0659 PROTEIN YMR090W"/>
    <property type="match status" value="1"/>
</dbReference>
<sequence length="296" mass="32073">MSAAKTKTIAAFGATGGVVGSSLARALRAGHFANALARNPEKLFNSLITSHNVPVQTLDKYLTIVEGDVRDRAAVAQTLLVKRTTDRDDDAEDNDIARDVADVILSGIGSFPYFQWSIRTPFPLRDPTITEDGVATIFGALDDIFAGTFSGKSAANRDEGGMTRRRRPSAPGKKPLLVVVSTAGASRTQAIPWPIRWLYNYLLGPPLADKIKMEQLVMSDQGRHVQDFVIMRPLILTAGGATEEGWEWGLSDAGARDGQSLREREPGPVVGYFVSREDVGKFIFEKVVGAANVMIL</sequence>
<reference evidence="2" key="1">
    <citation type="journal article" date="2021" name="Nat. Commun.">
        <title>Genetic determinants of endophytism in the Arabidopsis root mycobiome.</title>
        <authorList>
            <person name="Mesny F."/>
            <person name="Miyauchi S."/>
            <person name="Thiergart T."/>
            <person name="Pickel B."/>
            <person name="Atanasova L."/>
            <person name="Karlsson M."/>
            <person name="Huettel B."/>
            <person name="Barry K.W."/>
            <person name="Haridas S."/>
            <person name="Chen C."/>
            <person name="Bauer D."/>
            <person name="Andreopoulos W."/>
            <person name="Pangilinan J."/>
            <person name="LaButti K."/>
            <person name="Riley R."/>
            <person name="Lipzen A."/>
            <person name="Clum A."/>
            <person name="Drula E."/>
            <person name="Henrissat B."/>
            <person name="Kohler A."/>
            <person name="Grigoriev I.V."/>
            <person name="Martin F.M."/>
            <person name="Hacquard S."/>
        </authorList>
    </citation>
    <scope>NUCLEOTIDE SEQUENCE</scope>
    <source>
        <strain evidence="2">MPI-CAGE-CH-0230</strain>
    </source>
</reference>
<dbReference type="GeneID" id="70192067"/>
<dbReference type="OrthoDB" id="63935at2759"/>
<dbReference type="SUPFAM" id="SSF51735">
    <property type="entry name" value="NAD(P)-binding Rossmann-fold domains"/>
    <property type="match status" value="1"/>
</dbReference>
<evidence type="ECO:0000313" key="2">
    <source>
        <dbReference type="EMBL" id="KAH7032622.1"/>
    </source>
</evidence>
<keyword evidence="3" id="KW-1185">Reference proteome</keyword>
<evidence type="ECO:0000313" key="3">
    <source>
        <dbReference type="Proteomes" id="UP000756346"/>
    </source>
</evidence>
<comment type="similarity">
    <text evidence="1">Belongs to the avfA family.</text>
</comment>
<evidence type="ECO:0000256" key="1">
    <source>
        <dbReference type="ARBA" id="ARBA00038376"/>
    </source>
</evidence>
<proteinExistence type="inferred from homology"/>
<organism evidence="2 3">
    <name type="scientific">Microdochium trichocladiopsis</name>
    <dbReference type="NCBI Taxonomy" id="1682393"/>
    <lineage>
        <taxon>Eukaryota</taxon>
        <taxon>Fungi</taxon>
        <taxon>Dikarya</taxon>
        <taxon>Ascomycota</taxon>
        <taxon>Pezizomycotina</taxon>
        <taxon>Sordariomycetes</taxon>
        <taxon>Xylariomycetidae</taxon>
        <taxon>Xylariales</taxon>
        <taxon>Microdochiaceae</taxon>
        <taxon>Microdochium</taxon>
    </lineage>
</organism>
<dbReference type="AlphaFoldDB" id="A0A9P9BUT4"/>